<gene>
    <name evidence="8" type="ORF">PIB30_007053</name>
</gene>
<organism evidence="8 9">
    <name type="scientific">Stylosanthes scabra</name>
    <dbReference type="NCBI Taxonomy" id="79078"/>
    <lineage>
        <taxon>Eukaryota</taxon>
        <taxon>Viridiplantae</taxon>
        <taxon>Streptophyta</taxon>
        <taxon>Embryophyta</taxon>
        <taxon>Tracheophyta</taxon>
        <taxon>Spermatophyta</taxon>
        <taxon>Magnoliopsida</taxon>
        <taxon>eudicotyledons</taxon>
        <taxon>Gunneridae</taxon>
        <taxon>Pentapetalae</taxon>
        <taxon>rosids</taxon>
        <taxon>fabids</taxon>
        <taxon>Fabales</taxon>
        <taxon>Fabaceae</taxon>
        <taxon>Papilionoideae</taxon>
        <taxon>50 kb inversion clade</taxon>
        <taxon>dalbergioids sensu lato</taxon>
        <taxon>Dalbergieae</taxon>
        <taxon>Pterocarpus clade</taxon>
        <taxon>Stylosanthes</taxon>
    </lineage>
</organism>
<comment type="caution">
    <text evidence="8">The sequence shown here is derived from an EMBL/GenBank/DDBJ whole genome shotgun (WGS) entry which is preliminary data.</text>
</comment>
<keyword evidence="9" id="KW-1185">Reference proteome</keyword>
<feature type="compositionally biased region" description="Polar residues" evidence="5">
    <location>
        <begin position="18"/>
        <end position="28"/>
    </location>
</feature>
<feature type="region of interest" description="Disordered" evidence="5">
    <location>
        <begin position="1"/>
        <end position="52"/>
    </location>
</feature>
<keyword evidence="6" id="KW-1133">Transmembrane helix</keyword>
<keyword evidence="1" id="KW-0479">Metal-binding</keyword>
<accession>A0ABU6Q5D4</accession>
<keyword evidence="2 4" id="KW-0863">Zinc-finger</keyword>
<feature type="compositionally biased region" description="Polar residues" evidence="5">
    <location>
        <begin position="1"/>
        <end position="10"/>
    </location>
</feature>
<evidence type="ECO:0000313" key="9">
    <source>
        <dbReference type="Proteomes" id="UP001341840"/>
    </source>
</evidence>
<proteinExistence type="predicted"/>
<keyword evidence="3" id="KW-0862">Zinc</keyword>
<feature type="transmembrane region" description="Helical" evidence="6">
    <location>
        <begin position="141"/>
        <end position="160"/>
    </location>
</feature>
<dbReference type="Proteomes" id="UP001341840">
    <property type="component" value="Unassembled WGS sequence"/>
</dbReference>
<evidence type="ECO:0000256" key="2">
    <source>
        <dbReference type="ARBA" id="ARBA00022771"/>
    </source>
</evidence>
<protein>
    <recommendedName>
        <fullName evidence="7">GRF-type domain-containing protein</fullName>
    </recommendedName>
</protein>
<keyword evidence="6" id="KW-0812">Transmembrane</keyword>
<evidence type="ECO:0000313" key="8">
    <source>
        <dbReference type="EMBL" id="MED6106730.1"/>
    </source>
</evidence>
<keyword evidence="6" id="KW-0472">Membrane</keyword>
<dbReference type="EMBL" id="JASCZI010000015">
    <property type="protein sequence ID" value="MED6106730.1"/>
    <property type="molecule type" value="Genomic_DNA"/>
</dbReference>
<evidence type="ECO:0000256" key="6">
    <source>
        <dbReference type="SAM" id="Phobius"/>
    </source>
</evidence>
<evidence type="ECO:0000256" key="5">
    <source>
        <dbReference type="SAM" id="MobiDB-lite"/>
    </source>
</evidence>
<dbReference type="PROSITE" id="PS51999">
    <property type="entry name" value="ZF_GRF"/>
    <property type="match status" value="1"/>
</dbReference>
<name>A0ABU6Q5D4_9FABA</name>
<dbReference type="InterPro" id="IPR010666">
    <property type="entry name" value="Znf_GRF"/>
</dbReference>
<evidence type="ECO:0000256" key="4">
    <source>
        <dbReference type="PROSITE-ProRule" id="PRU01343"/>
    </source>
</evidence>
<evidence type="ECO:0000256" key="3">
    <source>
        <dbReference type="ARBA" id="ARBA00022833"/>
    </source>
</evidence>
<evidence type="ECO:0000259" key="7">
    <source>
        <dbReference type="PROSITE" id="PS51999"/>
    </source>
</evidence>
<evidence type="ECO:0000256" key="1">
    <source>
        <dbReference type="ARBA" id="ARBA00022723"/>
    </source>
</evidence>
<sequence>MGGKSSSSFESIMKHPSRVSNPADSAASSHGWLSRRNLKKHPDNGGKCYHGMNAVPLKSRTTKNPNRRFLRCPHYKLSELRREYFVWVDEVHDLDMERNAQETKMSLHKFRDGSFKEDANYVFLFNTISMMRSEISALRKIVIGLCVGLGLMCVINLYNFKK</sequence>
<reference evidence="8 9" key="1">
    <citation type="journal article" date="2023" name="Plants (Basel)">
        <title>Bridging the Gap: Combining Genomics and Transcriptomics Approaches to Understand Stylosanthes scabra, an Orphan Legume from the Brazilian Caatinga.</title>
        <authorList>
            <person name="Ferreira-Neto J.R.C."/>
            <person name="da Silva M.D."/>
            <person name="Binneck E."/>
            <person name="de Melo N.F."/>
            <person name="da Silva R.H."/>
            <person name="de Melo A.L.T.M."/>
            <person name="Pandolfi V."/>
            <person name="Bustamante F.O."/>
            <person name="Brasileiro-Vidal A.C."/>
            <person name="Benko-Iseppon A.M."/>
        </authorList>
    </citation>
    <scope>NUCLEOTIDE SEQUENCE [LARGE SCALE GENOMIC DNA]</scope>
    <source>
        <tissue evidence="8">Leaves</tissue>
    </source>
</reference>
<feature type="domain" description="GRF-type" evidence="7">
    <location>
        <begin position="48"/>
        <end position="91"/>
    </location>
</feature>